<name>A0AAW0KUY5_QUESU</name>
<evidence type="ECO:0000313" key="3">
    <source>
        <dbReference type="Proteomes" id="UP000237347"/>
    </source>
</evidence>
<evidence type="ECO:0000313" key="2">
    <source>
        <dbReference type="EMBL" id="KAK7842562.1"/>
    </source>
</evidence>
<sequence length="79" mass="8496">MHKPLITASTFSGSLHLLFANVVDASLESECSVPAKELQVGAVSYVDVKDGGAECMTMEGLWSAMVYLQSLTDQWICAI</sequence>
<reference evidence="2 3" key="1">
    <citation type="journal article" date="2018" name="Sci. Data">
        <title>The draft genome sequence of cork oak.</title>
        <authorList>
            <person name="Ramos A.M."/>
            <person name="Usie A."/>
            <person name="Barbosa P."/>
            <person name="Barros P.M."/>
            <person name="Capote T."/>
            <person name="Chaves I."/>
            <person name="Simoes F."/>
            <person name="Abreu I."/>
            <person name="Carrasquinho I."/>
            <person name="Faro C."/>
            <person name="Guimaraes J.B."/>
            <person name="Mendonca D."/>
            <person name="Nobrega F."/>
            <person name="Rodrigues L."/>
            <person name="Saibo N.J.M."/>
            <person name="Varela M.C."/>
            <person name="Egas C."/>
            <person name="Matos J."/>
            <person name="Miguel C.M."/>
            <person name="Oliveira M.M."/>
            <person name="Ricardo C.P."/>
            <person name="Goncalves S."/>
        </authorList>
    </citation>
    <scope>NUCLEOTIDE SEQUENCE [LARGE SCALE GENOMIC DNA]</scope>
    <source>
        <strain evidence="3">cv. HL8</strain>
    </source>
</reference>
<comment type="caution">
    <text evidence="2">The sequence shown here is derived from an EMBL/GenBank/DDBJ whole genome shotgun (WGS) entry which is preliminary data.</text>
</comment>
<dbReference type="EMBL" id="PKMF04000219">
    <property type="protein sequence ID" value="KAK7842562.1"/>
    <property type="molecule type" value="Genomic_DNA"/>
</dbReference>
<organism evidence="2 3">
    <name type="scientific">Quercus suber</name>
    <name type="common">Cork oak</name>
    <dbReference type="NCBI Taxonomy" id="58331"/>
    <lineage>
        <taxon>Eukaryota</taxon>
        <taxon>Viridiplantae</taxon>
        <taxon>Streptophyta</taxon>
        <taxon>Embryophyta</taxon>
        <taxon>Tracheophyta</taxon>
        <taxon>Spermatophyta</taxon>
        <taxon>Magnoliopsida</taxon>
        <taxon>eudicotyledons</taxon>
        <taxon>Gunneridae</taxon>
        <taxon>Pentapetalae</taxon>
        <taxon>rosids</taxon>
        <taxon>fabids</taxon>
        <taxon>Fagales</taxon>
        <taxon>Fagaceae</taxon>
        <taxon>Quercus</taxon>
    </lineage>
</organism>
<protein>
    <submittedName>
        <fullName evidence="2">Uncharacterized protein</fullName>
    </submittedName>
</protein>
<dbReference type="AlphaFoldDB" id="A0AAW0KUY5"/>
<gene>
    <name evidence="2" type="ORF">CFP56_013614</name>
</gene>
<feature type="signal peptide" evidence="1">
    <location>
        <begin position="1"/>
        <end position="25"/>
    </location>
</feature>
<keyword evidence="1" id="KW-0732">Signal</keyword>
<proteinExistence type="predicted"/>
<evidence type="ECO:0000256" key="1">
    <source>
        <dbReference type="SAM" id="SignalP"/>
    </source>
</evidence>
<feature type="chain" id="PRO_5043765830" evidence="1">
    <location>
        <begin position="26"/>
        <end position="79"/>
    </location>
</feature>
<dbReference type="Proteomes" id="UP000237347">
    <property type="component" value="Unassembled WGS sequence"/>
</dbReference>
<accession>A0AAW0KUY5</accession>
<keyword evidence="3" id="KW-1185">Reference proteome</keyword>